<comment type="similarity">
    <text evidence="1">Belongs to the bacterial solute-binding protein 8 family.</text>
</comment>
<evidence type="ECO:0000313" key="4">
    <source>
        <dbReference type="Proteomes" id="UP000291483"/>
    </source>
</evidence>
<dbReference type="PANTHER" id="PTHR30535">
    <property type="entry name" value="VITAMIN B12-BINDING PROTEIN"/>
    <property type="match status" value="1"/>
</dbReference>
<dbReference type="PANTHER" id="PTHR30535:SF7">
    <property type="entry name" value="IRON(III) DICITRATE-BINDING PROTEIN"/>
    <property type="match status" value="1"/>
</dbReference>
<proteinExistence type="inferred from homology"/>
<dbReference type="NCBIfam" id="TIGR03868">
    <property type="entry name" value="F420-O_ABCperi"/>
    <property type="match status" value="1"/>
</dbReference>
<evidence type="ECO:0000313" key="3">
    <source>
        <dbReference type="EMBL" id="RZU63782.1"/>
    </source>
</evidence>
<dbReference type="PROSITE" id="PS50983">
    <property type="entry name" value="FE_B12_PBP"/>
    <property type="match status" value="1"/>
</dbReference>
<evidence type="ECO:0000256" key="1">
    <source>
        <dbReference type="ARBA" id="ARBA00008814"/>
    </source>
</evidence>
<dbReference type="RefSeq" id="WP_130504408.1">
    <property type="nucleotide sequence ID" value="NZ_SHLC01000001.1"/>
</dbReference>
<dbReference type="InterPro" id="IPR002491">
    <property type="entry name" value="ABC_transptr_periplasmic_BD"/>
</dbReference>
<dbReference type="InterPro" id="IPR022287">
    <property type="entry name" value="ABC_trnsptr_F420-0_sub-bd_pred"/>
</dbReference>
<gene>
    <name evidence="3" type="ORF">EV379_0071</name>
</gene>
<dbReference type="OrthoDB" id="9797850at2"/>
<reference evidence="3 4" key="1">
    <citation type="submission" date="2019-02" db="EMBL/GenBank/DDBJ databases">
        <title>Sequencing the genomes of 1000 actinobacteria strains.</title>
        <authorList>
            <person name="Klenk H.-P."/>
        </authorList>
    </citation>
    <scope>NUCLEOTIDE SEQUENCE [LARGE SCALE GENOMIC DNA]</scope>
    <source>
        <strain evidence="3 4">DSM 18319</strain>
    </source>
</reference>
<dbReference type="EMBL" id="SHLC01000001">
    <property type="protein sequence ID" value="RZU63782.1"/>
    <property type="molecule type" value="Genomic_DNA"/>
</dbReference>
<dbReference type="InterPro" id="IPR050902">
    <property type="entry name" value="ABC_Transporter_SBP"/>
</dbReference>
<name>A0A4Q8AHB4_9MICO</name>
<evidence type="ECO:0000259" key="2">
    <source>
        <dbReference type="PROSITE" id="PS50983"/>
    </source>
</evidence>
<sequence length="349" mass="35672">MLPVTPFPATPRAARPHRRRVAGAVTAAATLALLAGCAAPASDTIGTAADEPADTSQTGYPLTIDNCGTEVTFTAAPERVVSIKSTSTEMLLALGLGERIVGSAFGDGPAAEAWAAEAAALPVLSDKVPGQEATLELEPDLVYAGWESNLSAEGAGDRPTLAALGVNSLVSPAACKGEAYRPNPLDFDEVFAEITQIGEIFDVQDAAAELVAAQRAELAAVEPAGDGRSALWYSSGNDTPYVGAGIGAPQMILDALELENVAADVQDSWSPLGWEAIVAADPDVIVLVDAAWNTAESKIGLLESNPATANLSAVQAGNYLIVPFPAGEAGVRNVEAVATLNAQLESLGD</sequence>
<accession>A0A4Q8AHB4</accession>
<keyword evidence="4" id="KW-1185">Reference proteome</keyword>
<dbReference type="Pfam" id="PF01497">
    <property type="entry name" value="Peripla_BP_2"/>
    <property type="match status" value="1"/>
</dbReference>
<comment type="caution">
    <text evidence="3">The sequence shown here is derived from an EMBL/GenBank/DDBJ whole genome shotgun (WGS) entry which is preliminary data.</text>
</comment>
<protein>
    <submittedName>
        <fullName evidence="3">Iron complex transport system substrate-binding protein</fullName>
    </submittedName>
</protein>
<organism evidence="3 4">
    <name type="scientific">Microterricola gilva</name>
    <dbReference type="NCBI Taxonomy" id="393267"/>
    <lineage>
        <taxon>Bacteria</taxon>
        <taxon>Bacillati</taxon>
        <taxon>Actinomycetota</taxon>
        <taxon>Actinomycetes</taxon>
        <taxon>Micrococcales</taxon>
        <taxon>Microbacteriaceae</taxon>
        <taxon>Microterricola</taxon>
    </lineage>
</organism>
<dbReference type="AlphaFoldDB" id="A0A4Q8AHB4"/>
<feature type="domain" description="Fe/B12 periplasmic-binding" evidence="2">
    <location>
        <begin position="79"/>
        <end position="349"/>
    </location>
</feature>
<dbReference type="Gene3D" id="3.40.50.1980">
    <property type="entry name" value="Nitrogenase molybdenum iron protein domain"/>
    <property type="match status" value="2"/>
</dbReference>
<dbReference type="Proteomes" id="UP000291483">
    <property type="component" value="Unassembled WGS sequence"/>
</dbReference>
<dbReference type="SUPFAM" id="SSF53807">
    <property type="entry name" value="Helical backbone' metal receptor"/>
    <property type="match status" value="1"/>
</dbReference>